<name>A0AAV9V931_9PEZI</name>
<dbReference type="Proteomes" id="UP001375240">
    <property type="component" value="Unassembled WGS sequence"/>
</dbReference>
<dbReference type="PANTHER" id="PTHR36223">
    <property type="entry name" value="BETA-LACTAMASE-TYPE TRANSPEPTIDASE FOLD DOMAIN CONTAINING PROTEIN"/>
    <property type="match status" value="1"/>
</dbReference>
<dbReference type="InterPro" id="IPR057678">
    <property type="entry name" value="DUF7918"/>
</dbReference>
<reference evidence="3 4" key="1">
    <citation type="submission" date="2019-10" db="EMBL/GenBank/DDBJ databases">
        <authorList>
            <person name="Palmer J.M."/>
        </authorList>
    </citation>
    <scope>NUCLEOTIDE SEQUENCE [LARGE SCALE GENOMIC DNA]</scope>
    <source>
        <strain evidence="3 4">TWF696</strain>
    </source>
</reference>
<sequence length="319" mass="35610">MPQHRNISCHLYIGDTKAMEYNVHNVDNRSTAHIVSEEGQTFSFKIEAGTALMSAARLDLELWADGYKLDCFTFTESVYEVDDAQVRDQVTGAIKIVKLRFAKLNTVDQGPSNADDAEAEQLKRLGTLEIKLWRSESNVSQSTTFPYADCPLQTPIHEKKIKGQSVSHVTSLESKGTVAQQSSWGYITTKIDPYDRPWVAFVFKHASKALLQSEGIVPKDEVKEKGAAVASAKGKKAQSSRAKVNDTKNEESKVEDVKFDDDVAAMSQPQLRQEIMRLRKRPGDSLDQSVVKARRTMKCVRTPDADNLLSTAEKGDKRK</sequence>
<dbReference type="AlphaFoldDB" id="A0AAV9V931"/>
<dbReference type="EMBL" id="JAVHNQ010000002">
    <property type="protein sequence ID" value="KAK6355472.1"/>
    <property type="molecule type" value="Genomic_DNA"/>
</dbReference>
<feature type="compositionally biased region" description="Basic and acidic residues" evidence="1">
    <location>
        <begin position="243"/>
        <end position="252"/>
    </location>
</feature>
<keyword evidence="4" id="KW-1185">Reference proteome</keyword>
<proteinExistence type="predicted"/>
<evidence type="ECO:0000313" key="3">
    <source>
        <dbReference type="EMBL" id="KAK6355472.1"/>
    </source>
</evidence>
<dbReference type="Pfam" id="PF25534">
    <property type="entry name" value="DUF7918"/>
    <property type="match status" value="1"/>
</dbReference>
<evidence type="ECO:0000313" key="4">
    <source>
        <dbReference type="Proteomes" id="UP001375240"/>
    </source>
</evidence>
<comment type="caution">
    <text evidence="3">The sequence shown here is derived from an EMBL/GenBank/DDBJ whole genome shotgun (WGS) entry which is preliminary data.</text>
</comment>
<evidence type="ECO:0000259" key="2">
    <source>
        <dbReference type="Pfam" id="PF25534"/>
    </source>
</evidence>
<evidence type="ECO:0000256" key="1">
    <source>
        <dbReference type="SAM" id="MobiDB-lite"/>
    </source>
</evidence>
<organism evidence="3 4">
    <name type="scientific">Orbilia brochopaga</name>
    <dbReference type="NCBI Taxonomy" id="3140254"/>
    <lineage>
        <taxon>Eukaryota</taxon>
        <taxon>Fungi</taxon>
        <taxon>Dikarya</taxon>
        <taxon>Ascomycota</taxon>
        <taxon>Pezizomycotina</taxon>
        <taxon>Orbiliomycetes</taxon>
        <taxon>Orbiliales</taxon>
        <taxon>Orbiliaceae</taxon>
        <taxon>Orbilia</taxon>
    </lineage>
</organism>
<protein>
    <recommendedName>
        <fullName evidence="2">DUF7918 domain-containing protein</fullName>
    </recommendedName>
</protein>
<feature type="domain" description="DUF7918" evidence="2">
    <location>
        <begin position="10"/>
        <end position="219"/>
    </location>
</feature>
<dbReference type="PANTHER" id="PTHR36223:SF1">
    <property type="entry name" value="TRANSCRIPTION ELONGATION FACTOR EAF N-TERMINAL DOMAIN-CONTAINING PROTEIN"/>
    <property type="match status" value="1"/>
</dbReference>
<accession>A0AAV9V931</accession>
<gene>
    <name evidence="3" type="ORF">TWF696_004569</name>
</gene>
<feature type="region of interest" description="Disordered" evidence="1">
    <location>
        <begin position="229"/>
        <end position="252"/>
    </location>
</feature>